<dbReference type="PANTHER" id="PTHR30531:SF12">
    <property type="entry name" value="FLAGELLAR BIOSYNTHETIC PROTEIN FLHB"/>
    <property type="match status" value="1"/>
</dbReference>
<evidence type="ECO:0000256" key="4">
    <source>
        <dbReference type="ARBA" id="ARBA00022448"/>
    </source>
</evidence>
<dbReference type="InterPro" id="IPR006136">
    <property type="entry name" value="FlhB"/>
</dbReference>
<feature type="transmembrane region" description="Helical" evidence="12">
    <location>
        <begin position="41"/>
        <end position="62"/>
    </location>
</feature>
<keyword evidence="6 12" id="KW-0812">Transmembrane</keyword>
<evidence type="ECO:0000256" key="7">
    <source>
        <dbReference type="ARBA" id="ARBA00022795"/>
    </source>
</evidence>
<keyword evidence="9 12" id="KW-1133">Transmembrane helix</keyword>
<name>A0ABS9EM56_9BACT</name>
<evidence type="ECO:0000313" key="13">
    <source>
        <dbReference type="EMBL" id="MCF4141611.1"/>
    </source>
</evidence>
<organism evidence="13 14">
    <name type="scientific">Dethiosulfovibrio marinus</name>
    <dbReference type="NCBI Taxonomy" id="133532"/>
    <lineage>
        <taxon>Bacteria</taxon>
        <taxon>Thermotogati</taxon>
        <taxon>Synergistota</taxon>
        <taxon>Synergistia</taxon>
        <taxon>Synergistales</taxon>
        <taxon>Dethiosulfovibrionaceae</taxon>
        <taxon>Dethiosulfovibrio</taxon>
    </lineage>
</organism>
<keyword evidence="5 12" id="KW-1003">Cell membrane</keyword>
<dbReference type="InterPro" id="IPR029025">
    <property type="entry name" value="T3SS_substrate_exporter_C"/>
</dbReference>
<keyword evidence="4 12" id="KW-0813">Transport</keyword>
<dbReference type="SUPFAM" id="SSF160544">
    <property type="entry name" value="EscU C-terminal domain-like"/>
    <property type="match status" value="1"/>
</dbReference>
<evidence type="ECO:0000313" key="14">
    <source>
        <dbReference type="Proteomes" id="UP001200430"/>
    </source>
</evidence>
<comment type="similarity">
    <text evidence="2 12">Belongs to the type III secretion exporter family.</text>
</comment>
<feature type="transmembrane region" description="Helical" evidence="12">
    <location>
        <begin position="95"/>
        <end position="126"/>
    </location>
</feature>
<keyword evidence="13" id="KW-0966">Cell projection</keyword>
<protein>
    <recommendedName>
        <fullName evidence="3 12">Flagellar biosynthetic protein FlhB</fullName>
    </recommendedName>
</protein>
<keyword evidence="13" id="KW-0969">Cilium</keyword>
<accession>A0ABS9EM56</accession>
<evidence type="ECO:0000256" key="11">
    <source>
        <dbReference type="ARBA" id="ARBA00023225"/>
    </source>
</evidence>
<feature type="transmembrane region" description="Helical" evidence="12">
    <location>
        <begin position="195"/>
        <end position="220"/>
    </location>
</feature>
<dbReference type="Gene3D" id="3.40.1690.10">
    <property type="entry name" value="secretion proteins EscU"/>
    <property type="match status" value="1"/>
</dbReference>
<dbReference type="InterPro" id="IPR006135">
    <property type="entry name" value="T3SS_substrate_exporter"/>
</dbReference>
<dbReference type="Gene3D" id="6.10.250.2080">
    <property type="match status" value="1"/>
</dbReference>
<evidence type="ECO:0000256" key="10">
    <source>
        <dbReference type="ARBA" id="ARBA00023136"/>
    </source>
</evidence>
<evidence type="ECO:0000256" key="1">
    <source>
        <dbReference type="ARBA" id="ARBA00004651"/>
    </source>
</evidence>
<keyword evidence="13" id="KW-0282">Flagellum</keyword>
<sequence length="364" mass="41020">MALIFKTFRLQFFAEEKTEPATPRKRRKEREEGRVAKSQDLGASAVIIAGLIAVILFGGWIFDVILSFIRECLFFIGGGTLGRTGWFHSLTMRSISAYGMAIVPMVVGCFLAAFFVSVAQVGFVMTSKPLIPKMNRFNPISGLKKVISLRSLVEMVKGILKALILAIVLYSALRGDLADMVLAVRYPIGPAVSLLLWRIWLLCVKMTFLLLVIAIFDWSYQKWEFEKNIKMSKQEIKEEYKQMEGDPQIKQKIRQKQREMAKQRMMADVPQADVVITNPTTLAIALQYDREKMDAPVVLAKGKGLLARRIREIAEENDVPVVENKPLAWALHDSVEVGESIPETLYKSVAEVLAFVYGIGKKRS</sequence>
<reference evidence="13 14" key="1">
    <citation type="submission" date="2022-01" db="EMBL/GenBank/DDBJ databases">
        <title>Dethiosulfovibrio faecalis sp. nov., a novel proteolytic, non-sulfur-reducing bacterium isolated from a marine aquaculture solid waste bioreactor.</title>
        <authorList>
            <person name="Grabowski S."/>
            <person name="Apolinario E."/>
            <person name="Schneider N."/>
            <person name="Marshall C.W."/>
            <person name="Sowers K.R."/>
        </authorList>
    </citation>
    <scope>NUCLEOTIDE SEQUENCE [LARGE SCALE GENOMIC DNA]</scope>
    <source>
        <strain evidence="13 14">DSM 12537</strain>
    </source>
</reference>
<dbReference type="RefSeq" id="WP_236098108.1">
    <property type="nucleotide sequence ID" value="NZ_JAKGUD010000002.1"/>
</dbReference>
<comment type="caution">
    <text evidence="13">The sequence shown here is derived from an EMBL/GenBank/DDBJ whole genome shotgun (WGS) entry which is preliminary data.</text>
</comment>
<comment type="function">
    <text evidence="12">Required for formation of the rod structure in the basal body of the flagellar apparatus. Together with FliI and FliH, may constitute the export apparatus of flagellin.</text>
</comment>
<dbReference type="Pfam" id="PF01312">
    <property type="entry name" value="Bac_export_2"/>
    <property type="match status" value="1"/>
</dbReference>
<dbReference type="PANTHER" id="PTHR30531">
    <property type="entry name" value="FLAGELLAR BIOSYNTHETIC PROTEIN FLHB"/>
    <property type="match status" value="1"/>
</dbReference>
<dbReference type="EMBL" id="JAKGUD010000002">
    <property type="protein sequence ID" value="MCF4141611.1"/>
    <property type="molecule type" value="Genomic_DNA"/>
</dbReference>
<evidence type="ECO:0000256" key="5">
    <source>
        <dbReference type="ARBA" id="ARBA00022475"/>
    </source>
</evidence>
<gene>
    <name evidence="12 13" type="primary">flhB</name>
    <name evidence="13" type="ORF">L2W38_02100</name>
</gene>
<keyword evidence="14" id="KW-1185">Reference proteome</keyword>
<evidence type="ECO:0000256" key="12">
    <source>
        <dbReference type="RuleBase" id="RU364091"/>
    </source>
</evidence>
<dbReference type="PRINTS" id="PR00950">
    <property type="entry name" value="TYPE3IMSPROT"/>
</dbReference>
<evidence type="ECO:0000256" key="6">
    <source>
        <dbReference type="ARBA" id="ARBA00022692"/>
    </source>
</evidence>
<keyword evidence="10 12" id="KW-0472">Membrane</keyword>
<keyword evidence="8 12" id="KW-0653">Protein transport</keyword>
<evidence type="ECO:0000256" key="2">
    <source>
        <dbReference type="ARBA" id="ARBA00010690"/>
    </source>
</evidence>
<dbReference type="NCBIfam" id="TIGR00328">
    <property type="entry name" value="flhB"/>
    <property type="match status" value="1"/>
</dbReference>
<keyword evidence="7 12" id="KW-1005">Bacterial flagellum biogenesis</keyword>
<evidence type="ECO:0000256" key="3">
    <source>
        <dbReference type="ARBA" id="ARBA00021622"/>
    </source>
</evidence>
<keyword evidence="11 12" id="KW-1006">Bacterial flagellum protein export</keyword>
<proteinExistence type="inferred from homology"/>
<evidence type="ECO:0000256" key="8">
    <source>
        <dbReference type="ARBA" id="ARBA00022927"/>
    </source>
</evidence>
<evidence type="ECO:0000256" key="9">
    <source>
        <dbReference type="ARBA" id="ARBA00022989"/>
    </source>
</evidence>
<dbReference type="Proteomes" id="UP001200430">
    <property type="component" value="Unassembled WGS sequence"/>
</dbReference>
<feature type="transmembrane region" description="Helical" evidence="12">
    <location>
        <begin position="158"/>
        <end position="175"/>
    </location>
</feature>
<comment type="subcellular location">
    <subcellularLocation>
        <location evidence="1">Cell membrane</location>
        <topology evidence="1">Multi-pass membrane protein</topology>
    </subcellularLocation>
</comment>